<evidence type="ECO:0000313" key="13">
    <source>
        <dbReference type="EMBL" id="PTB86544.1"/>
    </source>
</evidence>
<evidence type="ECO:0000256" key="1">
    <source>
        <dbReference type="ARBA" id="ARBA00004571"/>
    </source>
</evidence>
<evidence type="ECO:0000256" key="3">
    <source>
        <dbReference type="ARBA" id="ARBA00022452"/>
    </source>
</evidence>
<name>A0A2T4CYA1_9GAMM</name>
<keyword evidence="13" id="KW-0675">Receptor</keyword>
<protein>
    <submittedName>
        <fullName evidence="13">TonB-dependent receptor</fullName>
    </submittedName>
</protein>
<dbReference type="Gene3D" id="2.170.130.10">
    <property type="entry name" value="TonB-dependent receptor, plug domain"/>
    <property type="match status" value="1"/>
</dbReference>
<dbReference type="PROSITE" id="PS52016">
    <property type="entry name" value="TONB_DEPENDENT_REC_3"/>
    <property type="match status" value="1"/>
</dbReference>
<comment type="subcellular location">
    <subcellularLocation>
        <location evidence="1 8">Cell outer membrane</location>
        <topology evidence="1 8">Multi-pass membrane protein</topology>
    </subcellularLocation>
</comment>
<keyword evidence="6 8" id="KW-0472">Membrane</keyword>
<dbReference type="InterPro" id="IPR037066">
    <property type="entry name" value="Plug_dom_sf"/>
</dbReference>
<feature type="signal peptide" evidence="10">
    <location>
        <begin position="1"/>
        <end position="25"/>
    </location>
</feature>
<sequence length="722" mass="80469">MKLKPKIISTAIMSSLMLMPYAVLAEEDTVDTGKMTVTGILPDRLEAVPGSFDIIDEEYLEERRPISNLERMRTIPGINVVADGSMGFDTNIGIRGQNPRRSAKAMIMEDGMHLQLAPYADPVVHYTTPSQAVNRIEVIKGAGQILYGPQTLGGAVNFVTNPVPRNGEVEGSVTSAFGNQGYRMLNGSVGFGNEIGGVMFDFNQNKGDGVYDDAEFDVKDYRFKGELDITDRQTLALKLVHTRDRRNSTEAYLTPFEYDQDPYSHPSIENDEWEQDRDVVQLQHIFEVNDSFKLTSQAYYTDTFRNGLRSTEENEDGDLNSNGNITSVFRNCPGQGGEGVLAGDVDASQCAGRHAPRQYYTRGLETRGDLSFSLFGLDHDTIFGVRYHEENVHRQEILSQSVAEREDYDLALANNPGDVEEAFIKTNALSYYMQNTTYVGNWSFTPGFRVEDVRTSEKFFEGGVQESRESLSYTEFLPSFGVAWNGIANTTVFAGVHKGIAPARADREFSEDGGRAEPEESTLYEVGVRSTYFKGISFKTALFHNDIQNTLIDFGDTFDNSGDSKQTGIEVAGRVDFGDIYGWTNNIYLSGAYTNLWTAEYEDGPDPTINGNRMQYAPEHLLNIDLGYEHQSGVNARIGVQHVSKQFVDDGNTRVEDVSGLQGTIPSFTVWNATVNYRVPNTGVTLFTGVENLFDKEYLASRNEGKLVGRERLYYGGITYNF</sequence>
<evidence type="ECO:0000259" key="11">
    <source>
        <dbReference type="Pfam" id="PF00593"/>
    </source>
</evidence>
<organism evidence="13">
    <name type="scientific">Pseudidiomarina aestuarii</name>
    <dbReference type="NCBI Taxonomy" id="624146"/>
    <lineage>
        <taxon>Bacteria</taxon>
        <taxon>Pseudomonadati</taxon>
        <taxon>Pseudomonadota</taxon>
        <taxon>Gammaproteobacteria</taxon>
        <taxon>Alteromonadales</taxon>
        <taxon>Idiomarinaceae</taxon>
        <taxon>Pseudidiomarina</taxon>
    </lineage>
</organism>
<keyword evidence="3 8" id="KW-1134">Transmembrane beta strand</keyword>
<dbReference type="Gene3D" id="2.40.170.20">
    <property type="entry name" value="TonB-dependent receptor, beta-barrel domain"/>
    <property type="match status" value="1"/>
</dbReference>
<dbReference type="PANTHER" id="PTHR30442">
    <property type="entry name" value="IRON III DICITRATE TRANSPORT PROTEIN FECA"/>
    <property type="match status" value="1"/>
</dbReference>
<keyword evidence="4 8" id="KW-0812">Transmembrane</keyword>
<dbReference type="AlphaFoldDB" id="A0A2T4CYA1"/>
<dbReference type="InterPro" id="IPR036942">
    <property type="entry name" value="Beta-barrel_TonB_sf"/>
</dbReference>
<dbReference type="GO" id="GO:0009279">
    <property type="term" value="C:cell outer membrane"/>
    <property type="evidence" value="ECO:0007669"/>
    <property type="project" value="UniProtKB-SubCell"/>
</dbReference>
<dbReference type="Pfam" id="PF07715">
    <property type="entry name" value="Plug"/>
    <property type="match status" value="1"/>
</dbReference>
<evidence type="ECO:0000256" key="5">
    <source>
        <dbReference type="ARBA" id="ARBA00023077"/>
    </source>
</evidence>
<evidence type="ECO:0000256" key="2">
    <source>
        <dbReference type="ARBA" id="ARBA00022448"/>
    </source>
</evidence>
<proteinExistence type="inferred from homology"/>
<evidence type="ECO:0000256" key="4">
    <source>
        <dbReference type="ARBA" id="ARBA00022692"/>
    </source>
</evidence>
<keyword evidence="7 8" id="KW-0998">Cell outer membrane</keyword>
<evidence type="ECO:0000256" key="7">
    <source>
        <dbReference type="ARBA" id="ARBA00023237"/>
    </source>
</evidence>
<dbReference type="SUPFAM" id="SSF56935">
    <property type="entry name" value="Porins"/>
    <property type="match status" value="1"/>
</dbReference>
<feature type="domain" description="TonB-dependent receptor plug" evidence="12">
    <location>
        <begin position="46"/>
        <end position="155"/>
    </location>
</feature>
<evidence type="ECO:0000256" key="6">
    <source>
        <dbReference type="ARBA" id="ARBA00023136"/>
    </source>
</evidence>
<dbReference type="InterPro" id="IPR039426">
    <property type="entry name" value="TonB-dep_rcpt-like"/>
</dbReference>
<keyword evidence="5 9" id="KW-0798">TonB box</keyword>
<feature type="chain" id="PRO_5015600964" evidence="10">
    <location>
        <begin position="26"/>
        <end position="722"/>
    </location>
</feature>
<keyword evidence="10" id="KW-0732">Signal</keyword>
<dbReference type="InterPro" id="IPR012910">
    <property type="entry name" value="Plug_dom"/>
</dbReference>
<keyword evidence="2 8" id="KW-0813">Transport</keyword>
<dbReference type="PANTHER" id="PTHR30442:SF0">
    <property type="entry name" value="FE(3+) DICITRATE TRANSPORT PROTEIN FECA"/>
    <property type="match status" value="1"/>
</dbReference>
<evidence type="ECO:0000256" key="10">
    <source>
        <dbReference type="SAM" id="SignalP"/>
    </source>
</evidence>
<gene>
    <name evidence="13" type="ORF">C9940_01915</name>
</gene>
<evidence type="ECO:0000256" key="8">
    <source>
        <dbReference type="PROSITE-ProRule" id="PRU01360"/>
    </source>
</evidence>
<comment type="caution">
    <text evidence="13">The sequence shown here is derived from an EMBL/GenBank/DDBJ whole genome shotgun (WGS) entry which is preliminary data.</text>
</comment>
<comment type="similarity">
    <text evidence="8 9">Belongs to the TonB-dependent receptor family.</text>
</comment>
<dbReference type="CDD" id="cd01347">
    <property type="entry name" value="ligand_gated_channel"/>
    <property type="match status" value="1"/>
</dbReference>
<dbReference type="GO" id="GO:0033214">
    <property type="term" value="P:siderophore-iron import into cell"/>
    <property type="evidence" value="ECO:0007669"/>
    <property type="project" value="TreeGrafter"/>
</dbReference>
<dbReference type="EMBL" id="PYVN01000012">
    <property type="protein sequence ID" value="PTB86544.1"/>
    <property type="molecule type" value="Genomic_DNA"/>
</dbReference>
<feature type="domain" description="TonB-dependent receptor-like beta-barrel" evidence="11">
    <location>
        <begin position="229"/>
        <end position="693"/>
    </location>
</feature>
<dbReference type="InterPro" id="IPR000531">
    <property type="entry name" value="Beta-barrel_TonB"/>
</dbReference>
<reference evidence="13" key="1">
    <citation type="submission" date="2018-03" db="EMBL/GenBank/DDBJ databases">
        <title>Cross-interface Injection: A General Nanoliter Liquid Handling Method Applied to Single Cells Genome Amplification Automated Nanoliter Liquid Handling Applied to Single Cell Multiple Displacement Amplification.</title>
        <authorList>
            <person name="Yun J."/>
            <person name="Xu P."/>
            <person name="Xu J."/>
            <person name="Dai X."/>
            <person name="Wang Y."/>
            <person name="Zheng X."/>
            <person name="Cao C."/>
            <person name="Yi Q."/>
            <person name="Zhu Y."/>
            <person name="Wang L."/>
            <person name="Dong Z."/>
            <person name="Huang Y."/>
            <person name="Huang L."/>
            <person name="Du W."/>
        </authorList>
    </citation>
    <scope>NUCLEOTIDE SEQUENCE [LARGE SCALE GENOMIC DNA]</scope>
    <source>
        <strain evidence="13">Z-D3-2</strain>
    </source>
</reference>
<evidence type="ECO:0000259" key="12">
    <source>
        <dbReference type="Pfam" id="PF07715"/>
    </source>
</evidence>
<dbReference type="Pfam" id="PF00593">
    <property type="entry name" value="TonB_dep_Rec_b-barrel"/>
    <property type="match status" value="1"/>
</dbReference>
<accession>A0A2T4CYA1</accession>
<evidence type="ECO:0000256" key="9">
    <source>
        <dbReference type="RuleBase" id="RU003357"/>
    </source>
</evidence>